<dbReference type="Proteomes" id="UP000815325">
    <property type="component" value="Unassembled WGS sequence"/>
</dbReference>
<name>A0ABQ7G3M4_DUNSA</name>
<comment type="caution">
    <text evidence="6">The sequence shown here is derived from an EMBL/GenBank/DDBJ whole genome shotgun (WGS) entry which is preliminary data.</text>
</comment>
<dbReference type="InterPro" id="IPR036523">
    <property type="entry name" value="SurE-like_sf"/>
</dbReference>
<comment type="similarity">
    <text evidence="1">Belongs to the SurE nucleotidase family.</text>
</comment>
<dbReference type="Gene3D" id="3.40.1210.10">
    <property type="entry name" value="Survival protein SurE-like phosphatase/nucleotidase"/>
    <property type="match status" value="1"/>
</dbReference>
<evidence type="ECO:0000256" key="2">
    <source>
        <dbReference type="ARBA" id="ARBA00022723"/>
    </source>
</evidence>
<evidence type="ECO:0000259" key="5">
    <source>
        <dbReference type="Pfam" id="PF01975"/>
    </source>
</evidence>
<dbReference type="PANTHER" id="PTHR30457:SF0">
    <property type="entry name" value="PHOSPHATASE, PUTATIVE (AFU_ORTHOLOGUE AFUA_4G01070)-RELATED"/>
    <property type="match status" value="1"/>
</dbReference>
<proteinExistence type="inferred from homology"/>
<keyword evidence="7" id="KW-1185">Reference proteome</keyword>
<feature type="domain" description="Survival protein SurE-like phosphatase/nucleotidase" evidence="5">
    <location>
        <begin position="43"/>
        <end position="217"/>
    </location>
</feature>
<gene>
    <name evidence="6" type="ORF">DUNSADRAFT_16401</name>
</gene>
<dbReference type="Pfam" id="PF01975">
    <property type="entry name" value="SurE"/>
    <property type="match status" value="1"/>
</dbReference>
<dbReference type="InterPro" id="IPR002828">
    <property type="entry name" value="SurE-like_Pase/nucleotidase"/>
</dbReference>
<protein>
    <submittedName>
        <fullName evidence="6">Survival protein sure-like phosphatase/nucleotidase</fullName>
    </submittedName>
</protein>
<feature type="region of interest" description="Disordered" evidence="4">
    <location>
        <begin position="1"/>
        <end position="30"/>
    </location>
</feature>
<organism evidence="6 7">
    <name type="scientific">Dunaliella salina</name>
    <name type="common">Green alga</name>
    <name type="synonym">Protococcus salinus</name>
    <dbReference type="NCBI Taxonomy" id="3046"/>
    <lineage>
        <taxon>Eukaryota</taxon>
        <taxon>Viridiplantae</taxon>
        <taxon>Chlorophyta</taxon>
        <taxon>core chlorophytes</taxon>
        <taxon>Chlorophyceae</taxon>
        <taxon>CS clade</taxon>
        <taxon>Chlamydomonadales</taxon>
        <taxon>Dunaliellaceae</taxon>
        <taxon>Dunaliella</taxon>
    </lineage>
</organism>
<dbReference type="SUPFAM" id="SSF64167">
    <property type="entry name" value="SurE-like"/>
    <property type="match status" value="1"/>
</dbReference>
<dbReference type="PANTHER" id="PTHR30457">
    <property type="entry name" value="5'-NUCLEOTIDASE SURE"/>
    <property type="match status" value="1"/>
</dbReference>
<evidence type="ECO:0000313" key="6">
    <source>
        <dbReference type="EMBL" id="KAF5829209.1"/>
    </source>
</evidence>
<feature type="compositionally biased region" description="Polar residues" evidence="4">
    <location>
        <begin position="7"/>
        <end position="17"/>
    </location>
</feature>
<reference evidence="6" key="1">
    <citation type="submission" date="2017-08" db="EMBL/GenBank/DDBJ databases">
        <authorList>
            <person name="Polle J.E."/>
            <person name="Barry K."/>
            <person name="Cushman J."/>
            <person name="Schmutz J."/>
            <person name="Tran D."/>
            <person name="Hathwaick L.T."/>
            <person name="Yim W.C."/>
            <person name="Jenkins J."/>
            <person name="Mckie-Krisberg Z.M."/>
            <person name="Prochnik S."/>
            <person name="Lindquist E."/>
            <person name="Dockter R.B."/>
            <person name="Adam C."/>
            <person name="Molina H."/>
            <person name="Bunkerborg J."/>
            <person name="Jin E."/>
            <person name="Buchheim M."/>
            <person name="Magnuson J."/>
        </authorList>
    </citation>
    <scope>NUCLEOTIDE SEQUENCE</scope>
    <source>
        <strain evidence="6">CCAP 19/18</strain>
    </source>
</reference>
<accession>A0ABQ7G3M4</accession>
<evidence type="ECO:0000313" key="7">
    <source>
        <dbReference type="Proteomes" id="UP000815325"/>
    </source>
</evidence>
<sequence length="322" mass="34418">MKDPRTLQKQGTKSAPLTPSLRPGPPAQPEWATERFCSPFPWISVCAPNGERSAQSHAITLGQHLTCQPWDMGDMVHEAYAVDGTPADTVMLALNSPLFQPNTKGGFDAVVSGINRGDNCGLHVIYSGTVGAAREAACKGIPAIAFSLDNHMARKLEDYATSAQLSVAILKAMLGMLPPHPSPPPADALKVHDVLLNVNYPMGQGELIQGLYLTHQSLACAFPAFKELHPSSARLEELSEAQKTERVFRNYFGSMQEDESVGGDGWAIKNGWVSITPIGLRSDIESRTSQATVFEPVMQATADIVKAAAADTSLEAGGVAKL</sequence>
<keyword evidence="2" id="KW-0479">Metal-binding</keyword>
<evidence type="ECO:0000256" key="4">
    <source>
        <dbReference type="SAM" id="MobiDB-lite"/>
    </source>
</evidence>
<evidence type="ECO:0000256" key="1">
    <source>
        <dbReference type="ARBA" id="ARBA00011062"/>
    </source>
</evidence>
<keyword evidence="3" id="KW-0378">Hydrolase</keyword>
<evidence type="ECO:0000256" key="3">
    <source>
        <dbReference type="ARBA" id="ARBA00022801"/>
    </source>
</evidence>
<dbReference type="InterPro" id="IPR030048">
    <property type="entry name" value="SurE"/>
</dbReference>
<dbReference type="EMBL" id="MU070190">
    <property type="protein sequence ID" value="KAF5829209.1"/>
    <property type="molecule type" value="Genomic_DNA"/>
</dbReference>